<dbReference type="RefSeq" id="XP_073558030.1">
    <property type="nucleotide sequence ID" value="XM_073703739.1"/>
</dbReference>
<comment type="caution">
    <text evidence="2">The sequence shown here is derived from an EMBL/GenBank/DDBJ whole genome shotgun (WGS) entry which is preliminary data.</text>
</comment>
<dbReference type="GeneID" id="300578189"/>
<evidence type="ECO:0000313" key="3">
    <source>
        <dbReference type="Proteomes" id="UP001642720"/>
    </source>
</evidence>
<feature type="region of interest" description="Disordered" evidence="1">
    <location>
        <begin position="71"/>
        <end position="94"/>
    </location>
</feature>
<proteinExistence type="predicted"/>
<accession>A0ABY2H2D6</accession>
<dbReference type="Proteomes" id="UP001642720">
    <property type="component" value="Unassembled WGS sequence"/>
</dbReference>
<organism evidence="2 3">
    <name type="scientific">Trichoderma ghanense</name>
    <dbReference type="NCBI Taxonomy" id="65468"/>
    <lineage>
        <taxon>Eukaryota</taxon>
        <taxon>Fungi</taxon>
        <taxon>Dikarya</taxon>
        <taxon>Ascomycota</taxon>
        <taxon>Pezizomycotina</taxon>
        <taxon>Sordariomycetes</taxon>
        <taxon>Hypocreomycetidae</taxon>
        <taxon>Hypocreales</taxon>
        <taxon>Hypocreaceae</taxon>
        <taxon>Trichoderma</taxon>
    </lineage>
</organism>
<protein>
    <submittedName>
        <fullName evidence="2">Uncharacterized protein</fullName>
    </submittedName>
</protein>
<evidence type="ECO:0000256" key="1">
    <source>
        <dbReference type="SAM" id="MobiDB-lite"/>
    </source>
</evidence>
<sequence>MAGLVVSASASQCWRLASQRSGPLCRRLCLLCELYASGGASLAPQPRGSGKRMEAVTKRGRIMHLLGLGKGEHGRILDPDEDSPEPVENAKGNA</sequence>
<gene>
    <name evidence="2" type="ORF">CCMA1212_006524</name>
</gene>
<keyword evidence="3" id="KW-1185">Reference proteome</keyword>
<reference evidence="2 3" key="1">
    <citation type="submission" date="2018-01" db="EMBL/GenBank/DDBJ databases">
        <title>Genome characterization of the sugarcane-associated fungus Trichoderma ghanense CCMA-1212 and their application in lignocelulose bioconversion.</title>
        <authorList>
            <person name="Steindorff A.S."/>
            <person name="Mendes T.D."/>
            <person name="Vilela E.S.D."/>
            <person name="Rodrigues D.S."/>
            <person name="Formighieri E.F."/>
            <person name="Melo I.S."/>
            <person name="Favaro L.C.L."/>
        </authorList>
    </citation>
    <scope>NUCLEOTIDE SEQUENCE [LARGE SCALE GENOMIC DNA]</scope>
    <source>
        <strain evidence="2 3">CCMA-1212</strain>
    </source>
</reference>
<dbReference type="EMBL" id="PPTA01000008">
    <property type="protein sequence ID" value="TFB01829.1"/>
    <property type="molecule type" value="Genomic_DNA"/>
</dbReference>
<evidence type="ECO:0000313" key="2">
    <source>
        <dbReference type="EMBL" id="TFB01829.1"/>
    </source>
</evidence>
<name>A0ABY2H2D6_9HYPO</name>